<comment type="caution">
    <text evidence="1">The sequence shown here is derived from an EMBL/GenBank/DDBJ whole genome shotgun (WGS) entry which is preliminary data.</text>
</comment>
<gene>
    <name evidence="1" type="ORF">AVEN_109303_1</name>
</gene>
<reference evidence="1 2" key="1">
    <citation type="journal article" date="2019" name="Sci. Rep.">
        <title>Orb-weaving spider Araneus ventricosus genome elucidates the spidroin gene catalogue.</title>
        <authorList>
            <person name="Kono N."/>
            <person name="Nakamura H."/>
            <person name="Ohtoshi R."/>
            <person name="Moran D.A.P."/>
            <person name="Shinohara A."/>
            <person name="Yoshida Y."/>
            <person name="Fujiwara M."/>
            <person name="Mori M."/>
            <person name="Tomita M."/>
            <person name="Arakawa K."/>
        </authorList>
    </citation>
    <scope>NUCLEOTIDE SEQUENCE [LARGE SCALE GENOMIC DNA]</scope>
</reference>
<proteinExistence type="predicted"/>
<evidence type="ECO:0000313" key="2">
    <source>
        <dbReference type="Proteomes" id="UP000499080"/>
    </source>
</evidence>
<accession>A0A4Y2D1D6</accession>
<dbReference type="Proteomes" id="UP000499080">
    <property type="component" value="Unassembled WGS sequence"/>
</dbReference>
<protein>
    <submittedName>
        <fullName evidence="1">Uncharacterized protein</fullName>
    </submittedName>
</protein>
<organism evidence="1 2">
    <name type="scientific">Araneus ventricosus</name>
    <name type="common">Orbweaver spider</name>
    <name type="synonym">Epeira ventricosa</name>
    <dbReference type="NCBI Taxonomy" id="182803"/>
    <lineage>
        <taxon>Eukaryota</taxon>
        <taxon>Metazoa</taxon>
        <taxon>Ecdysozoa</taxon>
        <taxon>Arthropoda</taxon>
        <taxon>Chelicerata</taxon>
        <taxon>Arachnida</taxon>
        <taxon>Araneae</taxon>
        <taxon>Araneomorphae</taxon>
        <taxon>Entelegynae</taxon>
        <taxon>Araneoidea</taxon>
        <taxon>Araneidae</taxon>
        <taxon>Araneus</taxon>
    </lineage>
</organism>
<name>A0A4Y2D1D6_ARAVE</name>
<dbReference type="AlphaFoldDB" id="A0A4Y2D1D6"/>
<sequence>MKACKATYAIKKVKTAFSIRWWNQILEVKKKDIQALNKRLHKTEGEEKQQYEIAFSEKKRHSLKKTVKKADWNSFWNMCTRATDPFGLSYKAIVKNRHPPANCF</sequence>
<dbReference type="OrthoDB" id="6465054at2759"/>
<keyword evidence="2" id="KW-1185">Reference proteome</keyword>
<dbReference type="EMBL" id="BGPR01000287">
    <property type="protein sequence ID" value="GBM10501.1"/>
    <property type="molecule type" value="Genomic_DNA"/>
</dbReference>
<evidence type="ECO:0000313" key="1">
    <source>
        <dbReference type="EMBL" id="GBM10501.1"/>
    </source>
</evidence>